<feature type="region of interest" description="Disordered" evidence="2">
    <location>
        <begin position="140"/>
        <end position="240"/>
    </location>
</feature>
<evidence type="ECO:0000313" key="3">
    <source>
        <dbReference type="EMBL" id="OLP81503.1"/>
    </source>
</evidence>
<keyword evidence="1" id="KW-0175">Coiled coil</keyword>
<proteinExistence type="predicted"/>
<comment type="caution">
    <text evidence="3">The sequence shown here is derived from an EMBL/GenBank/DDBJ whole genome shotgun (WGS) entry which is preliminary data.</text>
</comment>
<feature type="coiled-coil region" evidence="1">
    <location>
        <begin position="53"/>
        <end position="87"/>
    </location>
</feature>
<gene>
    <name evidence="3" type="ORF">AK812_SmicGene37955</name>
</gene>
<evidence type="ECO:0000313" key="4">
    <source>
        <dbReference type="Proteomes" id="UP000186817"/>
    </source>
</evidence>
<keyword evidence="4" id="KW-1185">Reference proteome</keyword>
<reference evidence="3 4" key="1">
    <citation type="submission" date="2016-02" db="EMBL/GenBank/DDBJ databases">
        <title>Genome analysis of coral dinoflagellate symbionts highlights evolutionary adaptations to a symbiotic lifestyle.</title>
        <authorList>
            <person name="Aranda M."/>
            <person name="Li Y."/>
            <person name="Liew Y.J."/>
            <person name="Baumgarten S."/>
            <person name="Simakov O."/>
            <person name="Wilson M."/>
            <person name="Piel J."/>
            <person name="Ashoor H."/>
            <person name="Bougouffa S."/>
            <person name="Bajic V.B."/>
            <person name="Ryu T."/>
            <person name="Ravasi T."/>
            <person name="Bayer T."/>
            <person name="Micklem G."/>
            <person name="Kim H."/>
            <person name="Bhak J."/>
            <person name="Lajeunesse T.C."/>
            <person name="Voolstra C.R."/>
        </authorList>
    </citation>
    <scope>NUCLEOTIDE SEQUENCE [LARGE SCALE GENOMIC DNA]</scope>
    <source>
        <strain evidence="3 4">CCMP2467</strain>
    </source>
</reference>
<feature type="compositionally biased region" description="Basic and acidic residues" evidence="2">
    <location>
        <begin position="191"/>
        <end position="202"/>
    </location>
</feature>
<dbReference type="EMBL" id="LSRX01001275">
    <property type="protein sequence ID" value="OLP81503.1"/>
    <property type="molecule type" value="Genomic_DNA"/>
</dbReference>
<dbReference type="Proteomes" id="UP000186817">
    <property type="component" value="Unassembled WGS sequence"/>
</dbReference>
<evidence type="ECO:0000256" key="2">
    <source>
        <dbReference type="SAM" id="MobiDB-lite"/>
    </source>
</evidence>
<feature type="compositionally biased region" description="Basic and acidic residues" evidence="2">
    <location>
        <begin position="162"/>
        <end position="177"/>
    </location>
</feature>
<organism evidence="3 4">
    <name type="scientific">Symbiodinium microadriaticum</name>
    <name type="common">Dinoflagellate</name>
    <name type="synonym">Zooxanthella microadriatica</name>
    <dbReference type="NCBI Taxonomy" id="2951"/>
    <lineage>
        <taxon>Eukaryota</taxon>
        <taxon>Sar</taxon>
        <taxon>Alveolata</taxon>
        <taxon>Dinophyceae</taxon>
        <taxon>Suessiales</taxon>
        <taxon>Symbiodiniaceae</taxon>
        <taxon>Symbiodinium</taxon>
    </lineage>
</organism>
<feature type="compositionally biased region" description="Basic and acidic residues" evidence="2">
    <location>
        <begin position="218"/>
        <end position="240"/>
    </location>
</feature>
<name>A0A1Q9CEX8_SYMMI</name>
<sequence>MESASLVQQPLSQWQDGEALKLESLLMDMKAKLADTRISQQVFNEDIESAEKEDEKRVEIAKVQEKIEEAKASLEKAESIMEEIKQGRTMLDGEEAAAILDDIVDSVAIICDSREEYKRLFNQPKKEEERLSVDMLLRKTKQQRRCESDVESTNSTIAGSEGKQKGERKEKEKEKGESYPYSQECSGCATEEEKNAYEDKKPPSKKPKHQTETNAAVQEEKKKESPEREEKEEKEEKPEKKVLVISHWRESTPVQHGYSDEFEMVCKVVMSTFTATALNWKSGAAEERPNQELDFVGQFTAELPGTV</sequence>
<accession>A0A1Q9CEX8</accession>
<dbReference type="AlphaFoldDB" id="A0A1Q9CEX8"/>
<protein>
    <submittedName>
        <fullName evidence="3">Uncharacterized protein</fullName>
    </submittedName>
</protein>
<evidence type="ECO:0000256" key="1">
    <source>
        <dbReference type="SAM" id="Coils"/>
    </source>
</evidence>